<accession>A0A845V096</accession>
<evidence type="ECO:0000259" key="11">
    <source>
        <dbReference type="Pfam" id="PF14840"/>
    </source>
</evidence>
<dbReference type="NCBIfam" id="TIGR01128">
    <property type="entry name" value="holA"/>
    <property type="match status" value="1"/>
</dbReference>
<feature type="domain" description="DNA polymerase III subunit delta C-terminal" evidence="11">
    <location>
        <begin position="214"/>
        <end position="328"/>
    </location>
</feature>
<dbReference type="InterPro" id="IPR010372">
    <property type="entry name" value="DNA_pol3_delta_N"/>
</dbReference>
<dbReference type="EC" id="2.7.7.7" evidence="1 9"/>
<evidence type="ECO:0000256" key="3">
    <source>
        <dbReference type="ARBA" id="ARBA00022679"/>
    </source>
</evidence>
<evidence type="ECO:0000256" key="9">
    <source>
        <dbReference type="NCBIfam" id="TIGR01128"/>
    </source>
</evidence>
<dbReference type="SUPFAM" id="SSF48019">
    <property type="entry name" value="post-AAA+ oligomerization domain-like"/>
    <property type="match status" value="1"/>
</dbReference>
<organism evidence="12 13">
    <name type="scientific">Wenzhouxiangella limi</name>
    <dbReference type="NCBI Taxonomy" id="2707351"/>
    <lineage>
        <taxon>Bacteria</taxon>
        <taxon>Pseudomonadati</taxon>
        <taxon>Pseudomonadota</taxon>
        <taxon>Gammaproteobacteria</taxon>
        <taxon>Chromatiales</taxon>
        <taxon>Wenzhouxiangellaceae</taxon>
        <taxon>Wenzhouxiangella</taxon>
    </lineage>
</organism>
<keyword evidence="13" id="KW-1185">Reference proteome</keyword>
<gene>
    <name evidence="12" type="primary">holA</name>
    <name evidence="12" type="ORF">G3I74_12125</name>
</gene>
<protein>
    <recommendedName>
        <fullName evidence="2 9">DNA polymerase III subunit delta</fullName>
        <ecNumber evidence="1 9">2.7.7.7</ecNumber>
    </recommendedName>
</protein>
<dbReference type="InterPro" id="IPR008921">
    <property type="entry name" value="DNA_pol3_clamp-load_cplx_C"/>
</dbReference>
<keyword evidence="4 12" id="KW-0548">Nucleotidyltransferase</keyword>
<dbReference type="Pfam" id="PF14840">
    <property type="entry name" value="DNA_pol3_delt_C"/>
    <property type="match status" value="1"/>
</dbReference>
<dbReference type="PANTHER" id="PTHR34388:SF1">
    <property type="entry name" value="DNA POLYMERASE III SUBUNIT DELTA"/>
    <property type="match status" value="1"/>
</dbReference>
<evidence type="ECO:0000259" key="10">
    <source>
        <dbReference type="Pfam" id="PF06144"/>
    </source>
</evidence>
<evidence type="ECO:0000256" key="4">
    <source>
        <dbReference type="ARBA" id="ARBA00022695"/>
    </source>
</evidence>
<dbReference type="InterPro" id="IPR027417">
    <property type="entry name" value="P-loop_NTPase"/>
</dbReference>
<comment type="similarity">
    <text evidence="7">Belongs to the DNA polymerase HolA subunit family.</text>
</comment>
<dbReference type="Gene3D" id="1.10.8.60">
    <property type="match status" value="1"/>
</dbReference>
<dbReference type="Proteomes" id="UP000484885">
    <property type="component" value="Unassembled WGS sequence"/>
</dbReference>
<dbReference type="GO" id="GO:0003887">
    <property type="term" value="F:DNA-directed DNA polymerase activity"/>
    <property type="evidence" value="ECO:0007669"/>
    <property type="project" value="UniProtKB-UniRule"/>
</dbReference>
<dbReference type="GO" id="GO:0006261">
    <property type="term" value="P:DNA-templated DNA replication"/>
    <property type="evidence" value="ECO:0007669"/>
    <property type="project" value="TreeGrafter"/>
</dbReference>
<dbReference type="Pfam" id="PF06144">
    <property type="entry name" value="DNA_pol3_delta"/>
    <property type="match status" value="1"/>
</dbReference>
<dbReference type="InterPro" id="IPR005790">
    <property type="entry name" value="DNA_polIII_delta"/>
</dbReference>
<evidence type="ECO:0000256" key="8">
    <source>
        <dbReference type="ARBA" id="ARBA00049244"/>
    </source>
</evidence>
<feature type="domain" description="DNA polymerase III delta N-terminal" evidence="10">
    <location>
        <begin position="20"/>
        <end position="137"/>
    </location>
</feature>
<evidence type="ECO:0000256" key="2">
    <source>
        <dbReference type="ARBA" id="ARBA00017703"/>
    </source>
</evidence>
<dbReference type="GO" id="GO:0009360">
    <property type="term" value="C:DNA polymerase III complex"/>
    <property type="evidence" value="ECO:0007669"/>
    <property type="project" value="UniProtKB-UniRule"/>
</dbReference>
<keyword evidence="6" id="KW-0239">DNA-directed DNA polymerase</keyword>
<evidence type="ECO:0000256" key="7">
    <source>
        <dbReference type="ARBA" id="ARBA00034754"/>
    </source>
</evidence>
<evidence type="ECO:0000256" key="1">
    <source>
        <dbReference type="ARBA" id="ARBA00012417"/>
    </source>
</evidence>
<dbReference type="SUPFAM" id="SSF52540">
    <property type="entry name" value="P-loop containing nucleoside triphosphate hydrolases"/>
    <property type="match status" value="1"/>
</dbReference>
<reference evidence="12 13" key="1">
    <citation type="submission" date="2020-02" db="EMBL/GenBank/DDBJ databases">
        <authorList>
            <person name="Zhang X.-Y."/>
        </authorList>
    </citation>
    <scope>NUCLEOTIDE SEQUENCE [LARGE SCALE GENOMIC DNA]</scope>
    <source>
        <strain evidence="12 13">C33</strain>
    </source>
</reference>
<evidence type="ECO:0000313" key="13">
    <source>
        <dbReference type="Proteomes" id="UP000484885"/>
    </source>
</evidence>
<dbReference type="PANTHER" id="PTHR34388">
    <property type="entry name" value="DNA POLYMERASE III SUBUNIT DELTA"/>
    <property type="match status" value="1"/>
</dbReference>
<keyword evidence="5" id="KW-0235">DNA replication</keyword>
<evidence type="ECO:0000313" key="12">
    <source>
        <dbReference type="EMBL" id="NDY96478.1"/>
    </source>
</evidence>
<evidence type="ECO:0000256" key="5">
    <source>
        <dbReference type="ARBA" id="ARBA00022705"/>
    </source>
</evidence>
<dbReference type="CDD" id="cd18138">
    <property type="entry name" value="HLD_clamp_pol_III_delta"/>
    <property type="match status" value="1"/>
</dbReference>
<dbReference type="Gene3D" id="3.40.50.300">
    <property type="entry name" value="P-loop containing nucleotide triphosphate hydrolases"/>
    <property type="match status" value="1"/>
</dbReference>
<evidence type="ECO:0000256" key="6">
    <source>
        <dbReference type="ARBA" id="ARBA00022932"/>
    </source>
</evidence>
<dbReference type="Gene3D" id="1.20.272.10">
    <property type="match status" value="1"/>
</dbReference>
<comment type="caution">
    <text evidence="12">The sequence shown here is derived from an EMBL/GenBank/DDBJ whole genome shotgun (WGS) entry which is preliminary data.</text>
</comment>
<dbReference type="RefSeq" id="WP_164211874.1">
    <property type="nucleotide sequence ID" value="NZ_JAAGSC010000043.1"/>
</dbReference>
<proteinExistence type="inferred from homology"/>
<sequence length="340" mass="37198">MKLFPDRLPDRLTRGLDRVYLIAGPEHLLVEEACDAVRAAARVAGIDERVVLEADARFDWGRLSAATETLSLFASRRLVEVRLASGKPGREGGAALREWIGQDGDDVLLVKCNAWDMSQERSAWAKALEGAGVYLPCWAVKAGQLPDWISRRLASRGLRADRAACRFLAERLEGNLLAAAQEIERLALLYGEGSHLGLDELRAAVADSARFDSFRLVELVLTGQAGSAVRCVRGLRETDTPMPMILSALARELQNLAAFQQRRPAIGEAAAFKELEVWRARQAPMAAAARRLDPAAVRSAVARLSDLDRMAKSNESHAFWVALERLCVEVAGTEPGRHAA</sequence>
<comment type="catalytic activity">
    <reaction evidence="8">
        <text>DNA(n) + a 2'-deoxyribonucleoside 5'-triphosphate = DNA(n+1) + diphosphate</text>
        <dbReference type="Rhea" id="RHEA:22508"/>
        <dbReference type="Rhea" id="RHEA-COMP:17339"/>
        <dbReference type="Rhea" id="RHEA-COMP:17340"/>
        <dbReference type="ChEBI" id="CHEBI:33019"/>
        <dbReference type="ChEBI" id="CHEBI:61560"/>
        <dbReference type="ChEBI" id="CHEBI:173112"/>
        <dbReference type="EC" id="2.7.7.7"/>
    </reaction>
</comment>
<keyword evidence="3 12" id="KW-0808">Transferase</keyword>
<dbReference type="AlphaFoldDB" id="A0A845V096"/>
<dbReference type="EMBL" id="JAAGSC010000043">
    <property type="protein sequence ID" value="NDY96478.1"/>
    <property type="molecule type" value="Genomic_DNA"/>
</dbReference>
<dbReference type="InterPro" id="IPR032780">
    <property type="entry name" value="DNA_pol3_delt_C"/>
</dbReference>
<dbReference type="GO" id="GO:0003677">
    <property type="term" value="F:DNA binding"/>
    <property type="evidence" value="ECO:0007669"/>
    <property type="project" value="InterPro"/>
</dbReference>
<name>A0A845V096_9GAMM</name>